<protein>
    <submittedName>
        <fullName evidence="2">8370_t:CDS:1</fullName>
    </submittedName>
</protein>
<dbReference type="SUPFAM" id="SSF56112">
    <property type="entry name" value="Protein kinase-like (PK-like)"/>
    <property type="match status" value="1"/>
</dbReference>
<feature type="non-terminal residue" evidence="2">
    <location>
        <position position="78"/>
    </location>
</feature>
<keyword evidence="3" id="KW-1185">Reference proteome</keyword>
<name>A0A9N9K8L0_9GLOM</name>
<dbReference type="InterPro" id="IPR008266">
    <property type="entry name" value="Tyr_kinase_AS"/>
</dbReference>
<dbReference type="Gene3D" id="1.10.510.10">
    <property type="entry name" value="Transferase(Phosphotransferase) domain 1"/>
    <property type="match status" value="1"/>
</dbReference>
<evidence type="ECO:0000313" key="3">
    <source>
        <dbReference type="Proteomes" id="UP000789759"/>
    </source>
</evidence>
<dbReference type="InterPro" id="IPR000719">
    <property type="entry name" value="Prot_kinase_dom"/>
</dbReference>
<dbReference type="EMBL" id="CAJVQA010044434">
    <property type="protein sequence ID" value="CAG8816583.1"/>
    <property type="molecule type" value="Genomic_DNA"/>
</dbReference>
<gene>
    <name evidence="2" type="ORF">CPELLU_LOCUS19257</name>
</gene>
<dbReference type="GO" id="GO:0005524">
    <property type="term" value="F:ATP binding"/>
    <property type="evidence" value="ECO:0007669"/>
    <property type="project" value="InterPro"/>
</dbReference>
<organism evidence="2 3">
    <name type="scientific">Cetraspora pellucida</name>
    <dbReference type="NCBI Taxonomy" id="1433469"/>
    <lineage>
        <taxon>Eukaryota</taxon>
        <taxon>Fungi</taxon>
        <taxon>Fungi incertae sedis</taxon>
        <taxon>Mucoromycota</taxon>
        <taxon>Glomeromycotina</taxon>
        <taxon>Glomeromycetes</taxon>
        <taxon>Diversisporales</taxon>
        <taxon>Gigasporaceae</taxon>
        <taxon>Cetraspora</taxon>
    </lineage>
</organism>
<evidence type="ECO:0000259" key="1">
    <source>
        <dbReference type="PROSITE" id="PS50011"/>
    </source>
</evidence>
<evidence type="ECO:0000313" key="2">
    <source>
        <dbReference type="EMBL" id="CAG8816583.1"/>
    </source>
</evidence>
<comment type="caution">
    <text evidence="2">The sequence shown here is derived from an EMBL/GenBank/DDBJ whole genome shotgun (WGS) entry which is preliminary data.</text>
</comment>
<sequence>RIVFEIYKGIIFLDSVDIFHNDIRCENILMSCFMEPKLANFHFGILHNHNETNIAINQPINALNWIVPQKICKQLGDL</sequence>
<feature type="non-terminal residue" evidence="2">
    <location>
        <position position="1"/>
    </location>
</feature>
<dbReference type="AlphaFoldDB" id="A0A9N9K8L0"/>
<dbReference type="Proteomes" id="UP000789759">
    <property type="component" value="Unassembled WGS sequence"/>
</dbReference>
<dbReference type="PROSITE" id="PS50011">
    <property type="entry name" value="PROTEIN_KINASE_DOM"/>
    <property type="match status" value="1"/>
</dbReference>
<proteinExistence type="predicted"/>
<dbReference type="OrthoDB" id="2314769at2759"/>
<reference evidence="2" key="1">
    <citation type="submission" date="2021-06" db="EMBL/GenBank/DDBJ databases">
        <authorList>
            <person name="Kallberg Y."/>
            <person name="Tangrot J."/>
            <person name="Rosling A."/>
        </authorList>
    </citation>
    <scope>NUCLEOTIDE SEQUENCE</scope>
    <source>
        <strain evidence="2">FL966</strain>
    </source>
</reference>
<accession>A0A9N9K8L0</accession>
<dbReference type="GO" id="GO:0004672">
    <property type="term" value="F:protein kinase activity"/>
    <property type="evidence" value="ECO:0007669"/>
    <property type="project" value="InterPro"/>
</dbReference>
<feature type="domain" description="Protein kinase" evidence="1">
    <location>
        <begin position="1"/>
        <end position="78"/>
    </location>
</feature>
<dbReference type="InterPro" id="IPR011009">
    <property type="entry name" value="Kinase-like_dom_sf"/>
</dbReference>
<dbReference type="PROSITE" id="PS00109">
    <property type="entry name" value="PROTEIN_KINASE_TYR"/>
    <property type="match status" value="1"/>
</dbReference>